<proteinExistence type="predicted"/>
<dbReference type="GO" id="GO:0003676">
    <property type="term" value="F:nucleic acid binding"/>
    <property type="evidence" value="ECO:0007669"/>
    <property type="project" value="InterPro"/>
</dbReference>
<protein>
    <recommendedName>
        <fullName evidence="2">Piwi domain-containing protein</fullName>
    </recommendedName>
</protein>
<dbReference type="GeneID" id="64664201"/>
<dbReference type="InterPro" id="IPR003165">
    <property type="entry name" value="Piwi"/>
</dbReference>
<dbReference type="Proteomes" id="UP001195769">
    <property type="component" value="Unassembled WGS sequence"/>
</dbReference>
<evidence type="ECO:0000313" key="3">
    <source>
        <dbReference type="EMBL" id="KAG1895419.1"/>
    </source>
</evidence>
<evidence type="ECO:0000313" key="4">
    <source>
        <dbReference type="Proteomes" id="UP001195769"/>
    </source>
</evidence>
<dbReference type="EMBL" id="JABBWK010000066">
    <property type="protein sequence ID" value="KAG1895419.1"/>
    <property type="molecule type" value="Genomic_DNA"/>
</dbReference>
<feature type="domain" description="Piwi" evidence="2">
    <location>
        <begin position="18"/>
        <end position="61"/>
    </location>
</feature>
<dbReference type="Pfam" id="PF02171">
    <property type="entry name" value="Piwi"/>
    <property type="match status" value="1"/>
</dbReference>
<feature type="region of interest" description="Disordered" evidence="1">
    <location>
        <begin position="107"/>
        <end position="133"/>
    </location>
</feature>
<organism evidence="3 4">
    <name type="scientific">Suillus fuscotomentosus</name>
    <dbReference type="NCBI Taxonomy" id="1912939"/>
    <lineage>
        <taxon>Eukaryota</taxon>
        <taxon>Fungi</taxon>
        <taxon>Dikarya</taxon>
        <taxon>Basidiomycota</taxon>
        <taxon>Agaricomycotina</taxon>
        <taxon>Agaricomycetes</taxon>
        <taxon>Agaricomycetidae</taxon>
        <taxon>Boletales</taxon>
        <taxon>Suillineae</taxon>
        <taxon>Suillaceae</taxon>
        <taxon>Suillus</taxon>
    </lineage>
</organism>
<dbReference type="SUPFAM" id="SSF53098">
    <property type="entry name" value="Ribonuclease H-like"/>
    <property type="match status" value="1"/>
</dbReference>
<dbReference type="Gene3D" id="3.30.420.10">
    <property type="entry name" value="Ribonuclease H-like superfamily/Ribonuclease H"/>
    <property type="match status" value="1"/>
</dbReference>
<gene>
    <name evidence="3" type="ORF">F5891DRAFT_1251895</name>
</gene>
<accession>A0AAD4DWI5</accession>
<name>A0AAD4DWI5_9AGAM</name>
<evidence type="ECO:0000259" key="2">
    <source>
        <dbReference type="Pfam" id="PF02171"/>
    </source>
</evidence>
<dbReference type="PANTHER" id="PTHR22891">
    <property type="entry name" value="EUKARYOTIC TRANSLATION INITIATION FACTOR 2C"/>
    <property type="match status" value="1"/>
</dbReference>
<feature type="compositionally biased region" description="Basic residues" evidence="1">
    <location>
        <begin position="120"/>
        <end position="130"/>
    </location>
</feature>
<evidence type="ECO:0000256" key="1">
    <source>
        <dbReference type="SAM" id="MobiDB-lite"/>
    </source>
</evidence>
<dbReference type="RefSeq" id="XP_041220995.1">
    <property type="nucleotide sequence ID" value="XM_041369903.1"/>
</dbReference>
<reference evidence="3" key="1">
    <citation type="journal article" date="2020" name="New Phytol.">
        <title>Comparative genomics reveals dynamic genome evolution in host specialist ectomycorrhizal fungi.</title>
        <authorList>
            <person name="Lofgren L.A."/>
            <person name="Nguyen N.H."/>
            <person name="Vilgalys R."/>
            <person name="Ruytinx J."/>
            <person name="Liao H.L."/>
            <person name="Branco S."/>
            <person name="Kuo A."/>
            <person name="LaButti K."/>
            <person name="Lipzen A."/>
            <person name="Andreopoulos W."/>
            <person name="Pangilinan J."/>
            <person name="Riley R."/>
            <person name="Hundley H."/>
            <person name="Na H."/>
            <person name="Barry K."/>
            <person name="Grigoriev I.V."/>
            <person name="Stajich J.E."/>
            <person name="Kennedy P.G."/>
        </authorList>
    </citation>
    <scope>NUCLEOTIDE SEQUENCE</scope>
    <source>
        <strain evidence="3">FC203</strain>
    </source>
</reference>
<dbReference type="AlphaFoldDB" id="A0AAD4DWI5"/>
<sequence length="161" mass="18388">MLASGRKTRRIRAETETHCPGTVVDRRITTVYDFDFYLQAHDEIKGHVRPTHYTIIYDKWAHTPRVTYMPAATKAVGLVPLTHYTDLACKRVWYYLDGFLNSEQLSVPGSSSRKGEGKGKGKGKAWRQTKGRQAEQRIYDAALQAWGKGVHPNLKETTFYI</sequence>
<dbReference type="InterPro" id="IPR036397">
    <property type="entry name" value="RNaseH_sf"/>
</dbReference>
<dbReference type="InterPro" id="IPR012337">
    <property type="entry name" value="RNaseH-like_sf"/>
</dbReference>
<keyword evidence="4" id="KW-1185">Reference proteome</keyword>
<comment type="caution">
    <text evidence="3">The sequence shown here is derived from an EMBL/GenBank/DDBJ whole genome shotgun (WGS) entry which is preliminary data.</text>
</comment>